<sequence length="137" mass="15712">MLDYEKVKWMIQRKKRLHYTDPRFQDDSNDICNALTRDMNETMAFLESCADEEINLLSDELFDVIDAFYEADQGGGGQFVSFLKILADSRPNVEVQDEIQGIVETLDELANNLPVNKEDFITGAEAKKQFNLKVDLP</sequence>
<dbReference type="Proteomes" id="UP001649230">
    <property type="component" value="Chromosome"/>
</dbReference>
<keyword evidence="2" id="KW-1185">Reference proteome</keyword>
<evidence type="ECO:0000313" key="2">
    <source>
        <dbReference type="Proteomes" id="UP001649230"/>
    </source>
</evidence>
<accession>A0ABY3SPI8</accession>
<organism evidence="1 2">
    <name type="scientific">Paenibacillus hexagrammi</name>
    <dbReference type="NCBI Taxonomy" id="2908839"/>
    <lineage>
        <taxon>Bacteria</taxon>
        <taxon>Bacillati</taxon>
        <taxon>Bacillota</taxon>
        <taxon>Bacilli</taxon>
        <taxon>Bacillales</taxon>
        <taxon>Paenibacillaceae</taxon>
        <taxon>Paenibacillus</taxon>
    </lineage>
</organism>
<evidence type="ECO:0008006" key="3">
    <source>
        <dbReference type="Google" id="ProtNLM"/>
    </source>
</evidence>
<proteinExistence type="predicted"/>
<protein>
    <recommendedName>
        <fullName evidence="3">Phosphoribosyl-ATP pyrophosphohydrolase</fullName>
    </recommendedName>
</protein>
<dbReference type="RefSeq" id="WP_235122319.1">
    <property type="nucleotide sequence ID" value="NZ_CP090978.1"/>
</dbReference>
<dbReference type="EMBL" id="CP090978">
    <property type="protein sequence ID" value="UJF35762.1"/>
    <property type="molecule type" value="Genomic_DNA"/>
</dbReference>
<evidence type="ECO:0000313" key="1">
    <source>
        <dbReference type="EMBL" id="UJF35762.1"/>
    </source>
</evidence>
<name>A0ABY3SPI8_9BACL</name>
<reference evidence="1 2" key="1">
    <citation type="journal article" date="2024" name="Int. J. Syst. Evol. Microbiol.">
        <title>Paenibacillus hexagrammi sp. nov., a novel bacterium isolated from the gut content of Hexagrammos agrammus.</title>
        <authorList>
            <person name="Jung H.K."/>
            <person name="Kim D.G."/>
            <person name="Zin H."/>
            <person name="Park J."/>
            <person name="Jung H."/>
            <person name="Kim Y.O."/>
            <person name="Kong H.J."/>
            <person name="Kim J.W."/>
            <person name="Kim Y.S."/>
        </authorList>
    </citation>
    <scope>NUCLEOTIDE SEQUENCE [LARGE SCALE GENOMIC DNA]</scope>
    <source>
        <strain evidence="1 2">YPD9-1</strain>
    </source>
</reference>
<gene>
    <name evidence="1" type="ORF">L0M14_12125</name>
</gene>